<feature type="domain" description="IPT/TIG" evidence="1">
    <location>
        <begin position="129"/>
        <end position="215"/>
    </location>
</feature>
<reference evidence="3" key="1">
    <citation type="journal article" date="2015" name="PLoS Genet.">
        <title>Genome Sequence and Transcriptome Analyses of Chrysochromulina tobin: Metabolic Tools for Enhanced Algal Fitness in the Prominent Order Prymnesiales (Haptophyceae).</title>
        <authorList>
            <person name="Hovde B.T."/>
            <person name="Deodato C.R."/>
            <person name="Hunsperger H.M."/>
            <person name="Ryken S.A."/>
            <person name="Yost W."/>
            <person name="Jha R.K."/>
            <person name="Patterson J."/>
            <person name="Monnat R.J. Jr."/>
            <person name="Barlow S.B."/>
            <person name="Starkenburg S.R."/>
            <person name="Cattolico R.A."/>
        </authorList>
    </citation>
    <scope>NUCLEOTIDE SEQUENCE</scope>
    <source>
        <strain evidence="3">CCMP291</strain>
    </source>
</reference>
<dbReference type="GO" id="GO:0017154">
    <property type="term" value="F:semaphorin receptor activity"/>
    <property type="evidence" value="ECO:0007669"/>
    <property type="project" value="InterPro"/>
</dbReference>
<dbReference type="InterPro" id="IPR031148">
    <property type="entry name" value="Plexin"/>
</dbReference>
<dbReference type="InterPro" id="IPR002909">
    <property type="entry name" value="IPT_dom"/>
</dbReference>
<comment type="caution">
    <text evidence="2">The sequence shown here is derived from an EMBL/GenBank/DDBJ whole genome shotgun (WGS) entry which is preliminary data.</text>
</comment>
<evidence type="ECO:0000313" key="3">
    <source>
        <dbReference type="Proteomes" id="UP000037460"/>
    </source>
</evidence>
<keyword evidence="3" id="KW-1185">Reference proteome</keyword>
<evidence type="ECO:0000313" key="2">
    <source>
        <dbReference type="EMBL" id="KOO21607.1"/>
    </source>
</evidence>
<dbReference type="Pfam" id="PF01833">
    <property type="entry name" value="TIG"/>
    <property type="match status" value="3"/>
</dbReference>
<dbReference type="SMART" id="SM00429">
    <property type="entry name" value="IPT"/>
    <property type="match status" value="2"/>
</dbReference>
<accession>A0A0M0J5K3</accession>
<gene>
    <name evidence="2" type="ORF">Ctob_001274</name>
</gene>
<protein>
    <recommendedName>
        <fullName evidence="1">IPT/TIG domain-containing protein</fullName>
    </recommendedName>
</protein>
<dbReference type="InterPro" id="IPR014756">
    <property type="entry name" value="Ig_E-set"/>
</dbReference>
<dbReference type="PANTHER" id="PTHR22625:SF70">
    <property type="entry name" value="PLEXIN A, ISOFORM A"/>
    <property type="match status" value="1"/>
</dbReference>
<dbReference type="CDD" id="cd00102">
    <property type="entry name" value="IPT"/>
    <property type="match status" value="1"/>
</dbReference>
<dbReference type="SUPFAM" id="SSF81296">
    <property type="entry name" value="E set domains"/>
    <property type="match status" value="3"/>
</dbReference>
<proteinExistence type="predicted"/>
<name>A0A0M0J5K3_9EUKA</name>
<dbReference type="Gene3D" id="2.60.40.10">
    <property type="entry name" value="Immunoglobulins"/>
    <property type="match status" value="3"/>
</dbReference>
<evidence type="ECO:0000259" key="1">
    <source>
        <dbReference type="SMART" id="SM00429"/>
    </source>
</evidence>
<organism evidence="2 3">
    <name type="scientific">Chrysochromulina tobinii</name>
    <dbReference type="NCBI Taxonomy" id="1460289"/>
    <lineage>
        <taxon>Eukaryota</taxon>
        <taxon>Haptista</taxon>
        <taxon>Haptophyta</taxon>
        <taxon>Prymnesiophyceae</taxon>
        <taxon>Prymnesiales</taxon>
        <taxon>Chrysochromulinaceae</taxon>
        <taxon>Chrysochromulina</taxon>
    </lineage>
</organism>
<dbReference type="EMBL" id="JWZX01003349">
    <property type="protein sequence ID" value="KOO21607.1"/>
    <property type="molecule type" value="Genomic_DNA"/>
</dbReference>
<dbReference type="PANTHER" id="PTHR22625">
    <property type="entry name" value="PLEXIN"/>
    <property type="match status" value="1"/>
</dbReference>
<dbReference type="InterPro" id="IPR013783">
    <property type="entry name" value="Ig-like_fold"/>
</dbReference>
<dbReference type="AlphaFoldDB" id="A0A0M0J5K3"/>
<sequence length="370" mass="38638">MGDLGSLSAFVAEFDVYIGGGLGGEGLSFNVGVLPPTHFGERVNSDGLSVEVGGVAAVVNATLVGWSPADSWRMGFGARTGATQNSVHLVDNVLIRTGSAYQRRVVALGLRMNGQQISEDAASFSFYAEPTVSYLRFERGPTSGGTSVAIGGSSFRGGSLYRCRFDVAVVNATYSSEHDELRCLSPMRGAAGDSVVEVSLNGQQFTRSGMTYVYYESVVVSHVVPSAGPRAGGTALTVIGVGFAAGRDYRCRFEGSPEAVVYATFESDGTVVCTTPPSRCGAGSCTEVVEVSLNSESFSSSGVLFTFYNMTIRSLDVSSGPSSGGTMVTVHGTGFTDMARVEALCAFSEGVAVASYIDETRVRCVSPRAL</sequence>
<dbReference type="OrthoDB" id="309513at2759"/>
<feature type="domain" description="IPT/TIG" evidence="1">
    <location>
        <begin position="217"/>
        <end position="308"/>
    </location>
</feature>
<dbReference type="Proteomes" id="UP000037460">
    <property type="component" value="Unassembled WGS sequence"/>
</dbReference>